<dbReference type="Proteomes" id="UP001609175">
    <property type="component" value="Unassembled WGS sequence"/>
</dbReference>
<evidence type="ECO:0000256" key="3">
    <source>
        <dbReference type="ARBA" id="ARBA00023125"/>
    </source>
</evidence>
<dbReference type="EMBL" id="JBIMSO010000017">
    <property type="protein sequence ID" value="MFH5207413.1"/>
    <property type="molecule type" value="Genomic_DNA"/>
</dbReference>
<organism evidence="5 6">
    <name type="scientific">Antrihabitans spumae</name>
    <dbReference type="NCBI Taxonomy" id="3373370"/>
    <lineage>
        <taxon>Bacteria</taxon>
        <taxon>Bacillati</taxon>
        <taxon>Actinomycetota</taxon>
        <taxon>Actinomycetes</taxon>
        <taxon>Mycobacteriales</taxon>
        <taxon>Nocardiaceae</taxon>
        <taxon>Antrihabitans</taxon>
    </lineage>
</organism>
<dbReference type="SUPFAM" id="SSF116734">
    <property type="entry name" value="DNA methylase specificity domain"/>
    <property type="match status" value="2"/>
</dbReference>
<dbReference type="Pfam" id="PF01420">
    <property type="entry name" value="Methylase_S"/>
    <property type="match status" value="2"/>
</dbReference>
<reference evidence="5 6" key="1">
    <citation type="submission" date="2024-10" db="EMBL/GenBank/DDBJ databases">
        <authorList>
            <person name="Riesco R."/>
        </authorList>
    </citation>
    <scope>NUCLEOTIDE SEQUENCE [LARGE SCALE GENOMIC DNA]</scope>
    <source>
        <strain evidence="5 6">NCIMB 15449</strain>
    </source>
</reference>
<keyword evidence="5" id="KW-0540">Nuclease</keyword>
<dbReference type="PANTHER" id="PTHR30408:SF12">
    <property type="entry name" value="TYPE I RESTRICTION ENZYME MJAVIII SPECIFICITY SUBUNIT"/>
    <property type="match status" value="1"/>
</dbReference>
<accession>A0ABW7JI59</accession>
<dbReference type="Gene3D" id="3.90.220.20">
    <property type="entry name" value="DNA methylase specificity domains"/>
    <property type="match status" value="2"/>
</dbReference>
<comment type="caution">
    <text evidence="5">The sequence shown here is derived from an EMBL/GenBank/DDBJ whole genome shotgun (WGS) entry which is preliminary data.</text>
</comment>
<feature type="domain" description="Type I restriction modification DNA specificity" evidence="4">
    <location>
        <begin position="218"/>
        <end position="356"/>
    </location>
</feature>
<keyword evidence="3" id="KW-0238">DNA-binding</keyword>
<evidence type="ECO:0000256" key="1">
    <source>
        <dbReference type="ARBA" id="ARBA00010923"/>
    </source>
</evidence>
<proteinExistence type="inferred from homology"/>
<evidence type="ECO:0000313" key="6">
    <source>
        <dbReference type="Proteomes" id="UP001609175"/>
    </source>
</evidence>
<dbReference type="CDD" id="cd16961">
    <property type="entry name" value="RMtype1_S_TRD-CR_like"/>
    <property type="match status" value="2"/>
</dbReference>
<protein>
    <submittedName>
        <fullName evidence="5">Restriction endonuclease subunit S</fullName>
    </submittedName>
</protein>
<evidence type="ECO:0000256" key="2">
    <source>
        <dbReference type="ARBA" id="ARBA00022747"/>
    </source>
</evidence>
<dbReference type="PANTHER" id="PTHR30408">
    <property type="entry name" value="TYPE-1 RESTRICTION ENZYME ECOKI SPECIFICITY PROTEIN"/>
    <property type="match status" value="1"/>
</dbReference>
<dbReference type="GO" id="GO:0004519">
    <property type="term" value="F:endonuclease activity"/>
    <property type="evidence" value="ECO:0007669"/>
    <property type="project" value="UniProtKB-KW"/>
</dbReference>
<keyword evidence="2" id="KW-0680">Restriction system</keyword>
<evidence type="ECO:0000259" key="4">
    <source>
        <dbReference type="Pfam" id="PF01420"/>
    </source>
</evidence>
<gene>
    <name evidence="5" type="ORF">ACHIPZ_04140</name>
</gene>
<dbReference type="RefSeq" id="WP_395112817.1">
    <property type="nucleotide sequence ID" value="NZ_JBIMSO010000017.1"/>
</dbReference>
<dbReference type="InterPro" id="IPR044946">
    <property type="entry name" value="Restrct_endonuc_typeI_TRD_sf"/>
</dbReference>
<dbReference type="InterPro" id="IPR000055">
    <property type="entry name" value="Restrct_endonuc_typeI_TRD"/>
</dbReference>
<evidence type="ECO:0000313" key="5">
    <source>
        <dbReference type="EMBL" id="MFH5207413.1"/>
    </source>
</evidence>
<comment type="similarity">
    <text evidence="1">Belongs to the type-I restriction system S methylase family.</text>
</comment>
<keyword evidence="5" id="KW-0255">Endonuclease</keyword>
<name>A0ABW7JI59_9NOCA</name>
<sequence>MVEISLGALSDEGVLLIGDGYRTKRSEYGVPGYRILRVADVEDWRIGPVGGDFVSAQFLEAIGAKLSQPGDVLLTTKGTIGRVAILPDSSAQVVYSPQLCFFRVKDSQKLNRRYLAYWFKSPFFVSQAEFRANSTDMAPYISLRDIRTLKLLLPSSRYQAAIAEVLGALDDKIAANDNASRLALELADAMFFAAQRNSPTRMTIGELAERTTLEYGDGYRTKRAEHGNPGLRILRAGDVRGFQAFADGDDFVSDDYVKQIGPKRSQPGDIVMTTKGTVGRVAVVPSTLEQVVYSPQLCYFRVKDEEELDSAYLAAWFRSADRKSQSELLMYKSDMAPYINLRDIRSLTVPIPDRSEMKEAGLVQRVLLDRFEVGCAENLALARTRDELLPLLMSGKVRVKDAEAAVSDLL</sequence>
<dbReference type="InterPro" id="IPR052021">
    <property type="entry name" value="Type-I_RS_S_subunit"/>
</dbReference>
<feature type="domain" description="Type I restriction modification DNA specificity" evidence="4">
    <location>
        <begin position="27"/>
        <end position="176"/>
    </location>
</feature>
<keyword evidence="5" id="KW-0378">Hydrolase</keyword>